<dbReference type="Gene3D" id="3.40.630.30">
    <property type="match status" value="1"/>
</dbReference>
<dbReference type="RefSeq" id="WP_253750276.1">
    <property type="nucleotide sequence ID" value="NZ_JAMZDZ010000001.1"/>
</dbReference>
<organism evidence="2 3">
    <name type="scientific">Hamadaea flava</name>
    <dbReference type="NCBI Taxonomy" id="1742688"/>
    <lineage>
        <taxon>Bacteria</taxon>
        <taxon>Bacillati</taxon>
        <taxon>Actinomycetota</taxon>
        <taxon>Actinomycetes</taxon>
        <taxon>Micromonosporales</taxon>
        <taxon>Micromonosporaceae</taxon>
        <taxon>Hamadaea</taxon>
    </lineage>
</organism>
<accession>A0ABV8LZ18</accession>
<protein>
    <submittedName>
        <fullName evidence="2">GNAT family N-acetyltransferase</fullName>
        <ecNumber evidence="2">2.3.-.-</ecNumber>
    </submittedName>
</protein>
<keyword evidence="2" id="KW-0012">Acyltransferase</keyword>
<dbReference type="InterPro" id="IPR016181">
    <property type="entry name" value="Acyl_CoA_acyltransferase"/>
</dbReference>
<gene>
    <name evidence="2" type="ORF">ACFOZ4_33430</name>
</gene>
<dbReference type="SUPFAM" id="SSF55729">
    <property type="entry name" value="Acyl-CoA N-acyltransferases (Nat)"/>
    <property type="match status" value="1"/>
</dbReference>
<dbReference type="InterPro" id="IPR000182">
    <property type="entry name" value="GNAT_dom"/>
</dbReference>
<proteinExistence type="predicted"/>
<dbReference type="EMBL" id="JBHSAY010000023">
    <property type="protein sequence ID" value="MFC4135543.1"/>
    <property type="molecule type" value="Genomic_DNA"/>
</dbReference>
<dbReference type="EC" id="2.3.-.-" evidence="2"/>
<dbReference type="PANTHER" id="PTHR46067:SF27">
    <property type="entry name" value="ACYL-COA N-ACYLTRANSFERASES (NAT) SUPERFAMILY PROTEIN"/>
    <property type="match status" value="1"/>
</dbReference>
<dbReference type="PANTHER" id="PTHR46067">
    <property type="entry name" value="ACYL-COA N-ACYLTRANSFERASES (NAT) SUPERFAMILY PROTEIN"/>
    <property type="match status" value="1"/>
</dbReference>
<dbReference type="PROSITE" id="PS51186">
    <property type="entry name" value="GNAT"/>
    <property type="match status" value="1"/>
</dbReference>
<dbReference type="GO" id="GO:0016746">
    <property type="term" value="F:acyltransferase activity"/>
    <property type="evidence" value="ECO:0007669"/>
    <property type="project" value="UniProtKB-KW"/>
</dbReference>
<evidence type="ECO:0000313" key="2">
    <source>
        <dbReference type="EMBL" id="MFC4135543.1"/>
    </source>
</evidence>
<evidence type="ECO:0000259" key="1">
    <source>
        <dbReference type="PROSITE" id="PS51186"/>
    </source>
</evidence>
<name>A0ABV8LZ18_9ACTN</name>
<feature type="domain" description="N-acetyltransferase" evidence="1">
    <location>
        <begin position="4"/>
        <end position="151"/>
    </location>
</feature>
<keyword evidence="2" id="KW-0808">Transferase</keyword>
<keyword evidence="3" id="KW-1185">Reference proteome</keyword>
<comment type="caution">
    <text evidence="2">The sequence shown here is derived from an EMBL/GenBank/DDBJ whole genome shotgun (WGS) entry which is preliminary data.</text>
</comment>
<dbReference type="Pfam" id="PF13302">
    <property type="entry name" value="Acetyltransf_3"/>
    <property type="match status" value="1"/>
</dbReference>
<sequence>MIDVRLRAVTEADLPVFFEWQRDPEAARLSKIPGREWEEFLTHWRTKVLPNPDGLLRAITADGVLAGNIVSFPFRERRCVGYWLGRDFWGKGVGTTALRQFLADVDQSRPLYIETDEGNAGSLHMAEKCGFERVGLEVEGDLRFVVLRLDD</sequence>
<reference evidence="3" key="1">
    <citation type="journal article" date="2019" name="Int. J. Syst. Evol. Microbiol.">
        <title>The Global Catalogue of Microorganisms (GCM) 10K type strain sequencing project: providing services to taxonomists for standard genome sequencing and annotation.</title>
        <authorList>
            <consortium name="The Broad Institute Genomics Platform"/>
            <consortium name="The Broad Institute Genome Sequencing Center for Infectious Disease"/>
            <person name="Wu L."/>
            <person name="Ma J."/>
        </authorList>
    </citation>
    <scope>NUCLEOTIDE SEQUENCE [LARGE SCALE GENOMIC DNA]</scope>
    <source>
        <strain evidence="3">CGMCC 4.7289</strain>
    </source>
</reference>
<dbReference type="Proteomes" id="UP001595816">
    <property type="component" value="Unassembled WGS sequence"/>
</dbReference>
<evidence type="ECO:0000313" key="3">
    <source>
        <dbReference type="Proteomes" id="UP001595816"/>
    </source>
</evidence>